<dbReference type="GO" id="GO:0110001">
    <property type="term" value="C:toxin-antitoxin complex"/>
    <property type="evidence" value="ECO:0007669"/>
    <property type="project" value="InterPro"/>
</dbReference>
<accession>A0A7L4WDV9</accession>
<proteinExistence type="predicted"/>
<evidence type="ECO:0000256" key="3">
    <source>
        <dbReference type="ARBA" id="ARBA00022801"/>
    </source>
</evidence>
<keyword evidence="3" id="KW-0378">Hydrolase</keyword>
<gene>
    <name evidence="5" type="ORF">BHS01_07925</name>
    <name evidence="4" type="ORF">GYN19_09375</name>
</gene>
<dbReference type="EMBL" id="CP017195">
    <property type="protein sequence ID" value="QDJ28456.1"/>
    <property type="molecule type" value="Genomic_DNA"/>
</dbReference>
<evidence type="ECO:0000313" key="6">
    <source>
        <dbReference type="Proteomes" id="UP000516280"/>
    </source>
</evidence>
<keyword evidence="1" id="KW-1277">Toxin-antitoxin system</keyword>
<sequence length="97" mass="11467">MYDLIDGMVIEDISFSLSQIGEQASLAKLAEQTKEKYPYVDWNSIRLLRNFIDHEYNNMPKREILDAVKIDISNLEELLPPIYEELLKERNKQNDHL</sequence>
<keyword evidence="2" id="KW-0540">Nuclease</keyword>
<evidence type="ECO:0000256" key="1">
    <source>
        <dbReference type="ARBA" id="ARBA00022649"/>
    </source>
</evidence>
<evidence type="ECO:0000313" key="7">
    <source>
        <dbReference type="Proteomes" id="UP001522462"/>
    </source>
</evidence>
<evidence type="ECO:0000313" key="4">
    <source>
        <dbReference type="EMBL" id="MCJ1978159.1"/>
    </source>
</evidence>
<reference evidence="4 7" key="3">
    <citation type="journal article" date="2022" name="Microbiol. Res.">
        <title>Comparative genome analysis, predicted lifestyle and antimicrobial strategies of Lactococcus carnosus and Lactococcus paracarnosus isolated from meat.</title>
        <authorList>
            <person name="Werum V."/>
            <person name="Ehrmann M."/>
            <person name="Vogel R."/>
            <person name="Hilgarth M."/>
        </authorList>
    </citation>
    <scope>NUCLEOTIDE SEQUENCE [LARGE SCALE GENOMIC DNA]</scope>
    <source>
        <strain evidence="4 7">TMW21897</strain>
    </source>
</reference>
<dbReference type="EMBL" id="JAAEDA010000015">
    <property type="protein sequence ID" value="MCJ1978159.1"/>
    <property type="molecule type" value="Genomic_DNA"/>
</dbReference>
<evidence type="ECO:0000256" key="2">
    <source>
        <dbReference type="ARBA" id="ARBA00022722"/>
    </source>
</evidence>
<dbReference type="Proteomes" id="UP001522462">
    <property type="component" value="Unassembled WGS sequence"/>
</dbReference>
<dbReference type="GO" id="GO:0016787">
    <property type="term" value="F:hydrolase activity"/>
    <property type="evidence" value="ECO:0007669"/>
    <property type="project" value="UniProtKB-KW"/>
</dbReference>
<organism evidence="5 6">
    <name type="scientific">Pseudolactococcus paracarnosus</name>
    <dbReference type="NCBI Taxonomy" id="2749962"/>
    <lineage>
        <taxon>Bacteria</taxon>
        <taxon>Bacillati</taxon>
        <taxon>Bacillota</taxon>
        <taxon>Bacilli</taxon>
        <taxon>Lactobacillales</taxon>
        <taxon>Streptococcaceae</taxon>
        <taxon>Pseudolactococcus</taxon>
    </lineage>
</organism>
<dbReference type="GO" id="GO:0004540">
    <property type="term" value="F:RNA nuclease activity"/>
    <property type="evidence" value="ECO:0007669"/>
    <property type="project" value="InterPro"/>
</dbReference>
<dbReference type="InterPro" id="IPR008201">
    <property type="entry name" value="HepT-like"/>
</dbReference>
<name>A0A7L4WDV9_9LACT</name>
<evidence type="ECO:0000313" key="5">
    <source>
        <dbReference type="EMBL" id="QDJ28456.1"/>
    </source>
</evidence>
<dbReference type="RefSeq" id="WP_109834159.1">
    <property type="nucleotide sequence ID" value="NZ_CP017195.1"/>
</dbReference>
<dbReference type="Pfam" id="PF01934">
    <property type="entry name" value="HepT-like"/>
    <property type="match status" value="1"/>
</dbReference>
<protein>
    <submittedName>
        <fullName evidence="4">DUF86 domain-containing protein</fullName>
    </submittedName>
</protein>
<keyword evidence="7" id="KW-1185">Reference proteome</keyword>
<dbReference type="Proteomes" id="UP000516280">
    <property type="component" value="Chromosome"/>
</dbReference>
<reference evidence="5 6" key="1">
    <citation type="submission" date="2016-09" db="EMBL/GenBank/DDBJ databases">
        <title>Lactic acid bacteria from MAP meat Genome sequencing and assembly.</title>
        <authorList>
            <person name="Behr J."/>
            <person name="Hilgarth M."/>
            <person name="Vogel R.F."/>
        </authorList>
    </citation>
    <scope>NUCLEOTIDE SEQUENCE [LARGE SCALE GENOMIC DNA]</scope>
    <source>
        <strain evidence="5 6">TMW21615</strain>
    </source>
</reference>
<dbReference type="AlphaFoldDB" id="A0A7L4WDV9"/>
<dbReference type="KEGG" id="lpaa:BHS01_07925"/>
<reference evidence="4" key="2">
    <citation type="submission" date="2020-01" db="EMBL/GenBank/DDBJ databases">
        <authorList>
            <person name="Hilgarth M."/>
            <person name="Vogel R.F."/>
        </authorList>
    </citation>
    <scope>NUCLEOTIDE SEQUENCE</scope>
    <source>
        <strain evidence="4">TMW21897</strain>
    </source>
</reference>